<evidence type="ECO:0000313" key="3">
    <source>
        <dbReference type="Proteomes" id="UP001149142"/>
    </source>
</evidence>
<dbReference type="InterPro" id="IPR045743">
    <property type="entry name" value="DUF6089"/>
</dbReference>
<sequence length="230" mass="25924">MRQYILLIITILTLQLGHAQIHEFGVYLGGSNFIGDVGATDYIAPNQLVFGGIYKWNRSPRHSYRISLLFSELEGIDKNSDDPSRQLRGLQFNNQIIELSAGMEFTFLDFDLHDGGFVSTPYLYSGISITRHDNFFLNNSGQLEYEGTKSYAYGIPLVLGFKAAIAQHFVLALEVGARYTFSDEIDGSVPDAKELESRSFGNLNNNDWYTFTGITLTYTFGRNPCFCVFK</sequence>
<comment type="caution">
    <text evidence="2">The sequence shown here is derived from an EMBL/GenBank/DDBJ whole genome shotgun (WGS) entry which is preliminary data.</text>
</comment>
<dbReference type="Proteomes" id="UP001149142">
    <property type="component" value="Unassembled WGS sequence"/>
</dbReference>
<organism evidence="2 3">
    <name type="scientific">Mesoflavibacter profundi</name>
    <dbReference type="NCBI Taxonomy" id="2708110"/>
    <lineage>
        <taxon>Bacteria</taxon>
        <taxon>Pseudomonadati</taxon>
        <taxon>Bacteroidota</taxon>
        <taxon>Flavobacteriia</taxon>
        <taxon>Flavobacteriales</taxon>
        <taxon>Flavobacteriaceae</taxon>
        <taxon>Mesoflavibacter</taxon>
    </lineage>
</organism>
<evidence type="ECO:0000259" key="1">
    <source>
        <dbReference type="Pfam" id="PF19573"/>
    </source>
</evidence>
<proteinExistence type="predicted"/>
<reference evidence="2" key="1">
    <citation type="submission" date="2022-11" db="EMBL/GenBank/DDBJ databases">
        <title>Refractory cell wall polysaccharides provide important carbon source for microbial heterotrophs in the hadal ocean.</title>
        <authorList>
            <person name="Zhu X."/>
        </authorList>
    </citation>
    <scope>NUCLEOTIDE SEQUENCE</scope>
    <source>
        <strain evidence="2">MTRN7</strain>
    </source>
</reference>
<dbReference type="Pfam" id="PF19573">
    <property type="entry name" value="DUF6089"/>
    <property type="match status" value="1"/>
</dbReference>
<accession>A0ABT4S2M2</accession>
<protein>
    <submittedName>
        <fullName evidence="2">DUF6089 family protein</fullName>
    </submittedName>
</protein>
<gene>
    <name evidence="2" type="ORF">OOZ35_12570</name>
</gene>
<evidence type="ECO:0000313" key="2">
    <source>
        <dbReference type="EMBL" id="MDA0178329.1"/>
    </source>
</evidence>
<dbReference type="RefSeq" id="WP_106687853.1">
    <property type="nucleotide sequence ID" value="NZ_CAXQEU010000089.1"/>
</dbReference>
<keyword evidence="3" id="KW-1185">Reference proteome</keyword>
<dbReference type="EMBL" id="JAPFGC010000002">
    <property type="protein sequence ID" value="MDA0178329.1"/>
    <property type="molecule type" value="Genomic_DNA"/>
</dbReference>
<name>A0ABT4S2M2_9FLAO</name>
<feature type="domain" description="DUF6089" evidence="1">
    <location>
        <begin position="4"/>
        <end position="228"/>
    </location>
</feature>